<sequence length="96" mass="11336">MKHNHLTMPSSSKTKKKSSTKEGSQNNDCIMEFPKPLDPGLLGREKGESLEQKRLRKAAIKEHRQLRRKIRKINQLNFRQEKERQIKNSMQTMIVH</sequence>
<gene>
    <name evidence="1" type="ORF">SMTD_LOCUS3539</name>
</gene>
<keyword evidence="2" id="KW-1185">Reference proteome</keyword>
<organism evidence="1 2">
    <name type="scientific">Schistosoma mattheei</name>
    <dbReference type="NCBI Taxonomy" id="31246"/>
    <lineage>
        <taxon>Eukaryota</taxon>
        <taxon>Metazoa</taxon>
        <taxon>Spiralia</taxon>
        <taxon>Lophotrochozoa</taxon>
        <taxon>Platyhelminthes</taxon>
        <taxon>Trematoda</taxon>
        <taxon>Digenea</taxon>
        <taxon>Strigeidida</taxon>
        <taxon>Schistosomatoidea</taxon>
        <taxon>Schistosomatidae</taxon>
        <taxon>Schistosoma</taxon>
    </lineage>
</organism>
<dbReference type="Proteomes" id="UP000269396">
    <property type="component" value="Unassembled WGS sequence"/>
</dbReference>
<reference evidence="1 2" key="1">
    <citation type="submission" date="2018-11" db="EMBL/GenBank/DDBJ databases">
        <authorList>
            <consortium name="Pathogen Informatics"/>
        </authorList>
    </citation>
    <scope>NUCLEOTIDE SEQUENCE [LARGE SCALE GENOMIC DNA]</scope>
    <source>
        <strain>Denwood</strain>
        <strain evidence="2">Zambia</strain>
    </source>
</reference>
<proteinExistence type="predicted"/>
<dbReference type="EMBL" id="UZAL01006641">
    <property type="protein sequence ID" value="VDO96472.1"/>
    <property type="molecule type" value="Genomic_DNA"/>
</dbReference>
<dbReference type="AlphaFoldDB" id="A0A183NN53"/>
<accession>A0A183NN53</accession>
<protein>
    <submittedName>
        <fullName evidence="1">Uncharacterized protein</fullName>
    </submittedName>
</protein>
<evidence type="ECO:0000313" key="1">
    <source>
        <dbReference type="EMBL" id="VDO96472.1"/>
    </source>
</evidence>
<name>A0A183NN53_9TREM</name>
<evidence type="ECO:0000313" key="2">
    <source>
        <dbReference type="Proteomes" id="UP000269396"/>
    </source>
</evidence>